<evidence type="ECO:0000256" key="4">
    <source>
        <dbReference type="ARBA" id="ARBA00022989"/>
    </source>
</evidence>
<feature type="transmembrane region" description="Helical" evidence="6">
    <location>
        <begin position="421"/>
        <end position="439"/>
    </location>
</feature>
<dbReference type="Pfam" id="PF01578">
    <property type="entry name" value="Cytochrom_C_asm"/>
    <property type="match status" value="1"/>
</dbReference>
<keyword evidence="3" id="KW-0201">Cytochrome c-type biogenesis</keyword>
<feature type="transmembrane region" description="Helical" evidence="6">
    <location>
        <begin position="791"/>
        <end position="807"/>
    </location>
</feature>
<feature type="transmembrane region" description="Helical" evidence="6">
    <location>
        <begin position="758"/>
        <end position="779"/>
    </location>
</feature>
<dbReference type="EMBL" id="LIWG01000009">
    <property type="protein sequence ID" value="MBE3608553.1"/>
    <property type="molecule type" value="Genomic_DNA"/>
</dbReference>
<feature type="domain" description="Cytochrome c assembly protein" evidence="7">
    <location>
        <begin position="785"/>
        <end position="990"/>
    </location>
</feature>
<reference evidence="9 10" key="1">
    <citation type="submission" date="2015-08" db="EMBL/GenBank/DDBJ databases">
        <title>Comparative genomics of the Campylobacter concisus group.</title>
        <authorList>
            <person name="Yee E."/>
            <person name="Chapman M.H."/>
            <person name="Huynh S."/>
            <person name="Bono J.L."/>
            <person name="On S.L."/>
            <person name="St Leger J."/>
            <person name="Foster G."/>
            <person name="Parker C.T."/>
            <person name="Miller W.G."/>
        </authorList>
    </citation>
    <scope>NUCLEOTIDE SEQUENCE [LARGE SCALE GENOMIC DNA]</scope>
    <source>
        <strain evidence="9 10">RM9337</strain>
    </source>
</reference>
<evidence type="ECO:0000256" key="3">
    <source>
        <dbReference type="ARBA" id="ARBA00022748"/>
    </source>
</evidence>
<feature type="transmembrane region" description="Helical" evidence="6">
    <location>
        <begin position="814"/>
        <end position="833"/>
    </location>
</feature>
<gene>
    <name evidence="9" type="primary">ccsA</name>
    <name evidence="9" type="ORF">CCAL9337_07445</name>
</gene>
<dbReference type="InterPro" id="IPR002541">
    <property type="entry name" value="Cyt_c_assembly"/>
</dbReference>
<evidence type="ECO:0000256" key="6">
    <source>
        <dbReference type="SAM" id="Phobius"/>
    </source>
</evidence>
<accession>A0AAW3ZY78</accession>
<sequence length="1028" mass="115715">MFGFKSVFLSMSSAIVLMIIFAIGSGAATIIESKSGTEAAWFYVYGAGWFAFVQLLLGINLAYNIYQYKLLNVKKLPSLLFHAGFIVILIGAGITRYFGFEGNVHIRENSQTNIVTTKGTYISLSSLVDGQEVTTSIPRSFSDIVTNGFDIKLKIGQDSANMKFVEYLPSAAYRFVDDEGGRAVIELTISDDENREDVYLLEGEEVVAGDISFLFNTMPKSNQKFVLFKLENGKFSVTSSMELSKISMIDSSKSVISPESVNEFEEKNLYTIEGVNFISKFISAKAKRKLMANQNGEFDVVNVLLTYKGESKEIPLFYNLIEPSKATVAGQQFNASWGLQQIKLPFSLYLKDFELKRYPGSNSPMSYASEVVVKDGDSPSFDYRIYMNHVLDYDGYRFFQSSYDQDERGTILSVNKDPGKIPTYIGYFLLGIGFFLNVVNPTSRFRKLAKLIDNDSVKKVASFLVIGLFALNLTQLKAADDFLPRISPEHAKKLSRLIVQSPDGRMKPFDTLSKEVLNKFHRKDRIGSLDSNQAALSIMVMPEFWRNEFVIALGSSSELKKVLGVSENAKYASFNDFFKPGKDGRSEYKLTKFAEQANRKHPGSRGTFDKDVIKIDERLNVFYMMFIGEIFKIFPKQDDPSNTWYSPASAMMYFSPEEGNLVIGMMRDYFTAVDNAVKTQEWSEADKALDKIFEYQNNYGSQIMPAKQKIETELLFNKLQVFDRLTPIYLLAGLVLLLFVFIKMLAPKLNIDKIVKVIYGINLLAFAVHTVGLGLRWYIAEHAPWSNAYESMVYIAWALGLSGIVFSKRSPIAIALTSILAGVTLFVAHLSWMDPQITTLVPVLQSYWLTIHVSIITASYGFLGLCALLGGFVLILIIMQSKKKPNEEISRNITEATRINEMAMILGLSLLTLGNFLGGVWANESWGRYWGWDSKETWALVSILVYAAVLHIRFIPKLNNQYAFAVASFFAYWAILMTYFGVNFYLAGMHSYAAGDPLPVPDFIWIMIGVMVAITLLAYPKRNICSRL</sequence>
<dbReference type="InterPro" id="IPR045062">
    <property type="entry name" value="Cyt_c_biogenesis_CcsA/CcmC"/>
</dbReference>
<dbReference type="AlphaFoldDB" id="A0AAW3ZY78"/>
<evidence type="ECO:0000259" key="7">
    <source>
        <dbReference type="Pfam" id="PF01578"/>
    </source>
</evidence>
<feature type="transmembrane region" description="Helical" evidence="6">
    <location>
        <begin position="728"/>
        <end position="746"/>
    </location>
</feature>
<feature type="transmembrane region" description="Helical" evidence="6">
    <location>
        <begin position="460"/>
        <end position="478"/>
    </location>
</feature>
<evidence type="ECO:0000256" key="2">
    <source>
        <dbReference type="ARBA" id="ARBA00022692"/>
    </source>
</evidence>
<feature type="transmembrane region" description="Helical" evidence="6">
    <location>
        <begin position="899"/>
        <end position="917"/>
    </location>
</feature>
<evidence type="ECO:0000256" key="1">
    <source>
        <dbReference type="ARBA" id="ARBA00004141"/>
    </source>
</evidence>
<dbReference type="RefSeq" id="WP_170016781.1">
    <property type="nucleotide sequence ID" value="NZ_CP012545.1"/>
</dbReference>
<feature type="domain" description="ResB-like" evidence="8">
    <location>
        <begin position="74"/>
        <end position="135"/>
    </location>
</feature>
<keyword evidence="10" id="KW-1185">Reference proteome</keyword>
<comment type="subcellular location">
    <subcellularLocation>
        <location evidence="1">Membrane</location>
        <topology evidence="1">Multi-pass membrane protein</topology>
    </subcellularLocation>
</comment>
<dbReference type="Proteomes" id="UP000650616">
    <property type="component" value="Unassembled WGS sequence"/>
</dbReference>
<comment type="caution">
    <text evidence="9">The sequence shown here is derived from an EMBL/GenBank/DDBJ whole genome shotgun (WGS) entry which is preliminary data.</text>
</comment>
<feature type="transmembrane region" description="Helical" evidence="6">
    <location>
        <begin position="853"/>
        <end position="878"/>
    </location>
</feature>
<dbReference type="GO" id="GO:0020037">
    <property type="term" value="F:heme binding"/>
    <property type="evidence" value="ECO:0007669"/>
    <property type="project" value="InterPro"/>
</dbReference>
<keyword evidence="5 6" id="KW-0472">Membrane</keyword>
<feature type="transmembrane region" description="Helical" evidence="6">
    <location>
        <begin position="78"/>
        <end position="99"/>
    </location>
</feature>
<dbReference type="Pfam" id="PF05140">
    <property type="entry name" value="ResB"/>
    <property type="match status" value="2"/>
</dbReference>
<feature type="transmembrane region" description="Helical" evidence="6">
    <location>
        <begin position="962"/>
        <end position="982"/>
    </location>
</feature>
<dbReference type="GO" id="GO:0005886">
    <property type="term" value="C:plasma membrane"/>
    <property type="evidence" value="ECO:0007669"/>
    <property type="project" value="TreeGrafter"/>
</dbReference>
<protein>
    <submittedName>
        <fullName evidence="9">Cytochrome c biogenesis protein CcsA</fullName>
    </submittedName>
</protein>
<name>A0AAW3ZY78_9BACT</name>
<dbReference type="PANTHER" id="PTHR30071">
    <property type="entry name" value="HEME EXPORTER PROTEIN C"/>
    <property type="match status" value="1"/>
</dbReference>
<feature type="domain" description="ResB-like" evidence="8">
    <location>
        <begin position="329"/>
        <end position="407"/>
    </location>
</feature>
<proteinExistence type="predicted"/>
<evidence type="ECO:0000313" key="10">
    <source>
        <dbReference type="Proteomes" id="UP000650616"/>
    </source>
</evidence>
<dbReference type="PANTHER" id="PTHR30071:SF1">
    <property type="entry name" value="CYTOCHROME B_B6 PROTEIN-RELATED"/>
    <property type="match status" value="1"/>
</dbReference>
<dbReference type="InterPro" id="IPR007816">
    <property type="entry name" value="ResB-like_domain"/>
</dbReference>
<keyword evidence="2 6" id="KW-0812">Transmembrane</keyword>
<evidence type="ECO:0000259" key="8">
    <source>
        <dbReference type="Pfam" id="PF05140"/>
    </source>
</evidence>
<feature type="transmembrane region" description="Helical" evidence="6">
    <location>
        <begin position="43"/>
        <end position="66"/>
    </location>
</feature>
<feature type="transmembrane region" description="Helical" evidence="6">
    <location>
        <begin position="937"/>
        <end position="955"/>
    </location>
</feature>
<feature type="transmembrane region" description="Helical" evidence="6">
    <location>
        <begin position="1002"/>
        <end position="1019"/>
    </location>
</feature>
<keyword evidence="4 6" id="KW-1133">Transmembrane helix</keyword>
<dbReference type="GO" id="GO:0017004">
    <property type="term" value="P:cytochrome complex assembly"/>
    <property type="evidence" value="ECO:0007669"/>
    <property type="project" value="UniProtKB-KW"/>
</dbReference>
<evidence type="ECO:0000313" key="9">
    <source>
        <dbReference type="EMBL" id="MBE3608553.1"/>
    </source>
</evidence>
<feature type="transmembrane region" description="Helical" evidence="6">
    <location>
        <begin position="7"/>
        <end position="31"/>
    </location>
</feature>
<evidence type="ECO:0000256" key="5">
    <source>
        <dbReference type="ARBA" id="ARBA00023136"/>
    </source>
</evidence>
<organism evidence="9 10">
    <name type="scientific">Campylobacter californiensis</name>
    <dbReference type="NCBI Taxonomy" id="1032243"/>
    <lineage>
        <taxon>Bacteria</taxon>
        <taxon>Pseudomonadati</taxon>
        <taxon>Campylobacterota</taxon>
        <taxon>Epsilonproteobacteria</taxon>
        <taxon>Campylobacterales</taxon>
        <taxon>Campylobacteraceae</taxon>
        <taxon>Campylobacter</taxon>
    </lineage>
</organism>